<dbReference type="AlphaFoldDB" id="A0A8J4WK92"/>
<feature type="compositionally biased region" description="Polar residues" evidence="2">
    <location>
        <begin position="319"/>
        <end position="330"/>
    </location>
</feature>
<evidence type="ECO:0000256" key="1">
    <source>
        <dbReference type="SAM" id="Coils"/>
    </source>
</evidence>
<sequence length="1083" mass="117771">MEEQGSGEPSGDARLKEIQASIAEGNMMLQVLRSLPPSEEEDEIHSQLDALKEKQEKIRCLLAQTATDFQNSVTALPGSSQQGSHLQDSSAEVKNMVSVKKVFNSDWSESKLLPNTPRQSEENSLSNRAEDGNITPRFAPENTVSNVAIAADAALSSLKWSSQFAVQVTKLNDLIDDTKRFEGMVERLLDITKRARLEEPSSFLGDILVRFSELRKSFNSLRDSYQDMSSDPQMSDELREIQLSSFKEFLTKLDQSLESTKECFFTIYHLVKSNIEHGIADGSLYGVESGEDEEDGATQSNTQTTVVVTSDTVSPPVQQPETTSSSPLVNSVTSKVNSTLEAQKAYLALLQGQTKTERAEIERLLRQRNELAERLRTLRAAASDAVEPHDVREHSLDTSTSTQKSANGHQRGSCELEPALLGHLEAKRRELADLKAQLALLRQAEDRVAAMHGPSAKQNGVDTCQLDVDPDTQERQARSHRPSPAPNTLILKTCLSKSGMQEHNQLSKNDHPTSTVTQKLDTVTFQQPEATCISDNTERLYENMREARMRLEEQRVRSAHLTSAAPERLTNGLSEGGKNTAFITCSGGGGASVATSQDRTTLATWGGSSPVPSSSRSPSSGLPEELEEVTSAPDSLPAFLSTQPSTNHVEDMTTDSALHRISPVKNALSQKSIRSTERRTCLSGGLIQQPSADRHLLHPEDNNDGLISLPQLGQSPSPPVGHNRSAELHSDGNEPNNGFAFISENGTEPPTTQSYKAATGNQLTAVGEERLQRLEIAVSQLHQISRYLALENTQLYTAVMQLMMHATPTQLPQTLPIPLASSANVLSQTPQPDICSSLAQPLLSTQCTLLQNLLTNRQLQPPSALPFESLHRSSNPNLPSQIRQASQDHDQLQIAMNNLMQQQMNCLNAQNEFQRLLRQQLQHRQQLVVNTGLQSVTSNQVSSQLLSPVSNPPSAPTSIPPVSCAAGAADLLRSGVGSTMWMNPQSYGGPPPGITGIPSWPYLQPTSLASGGSRPVSVVTLGQPQLGVPPLIDLYGHLFAPPHASSFGLNQQTSVSGNPPSAVSDPINPMWIPPHSITGRGFL</sequence>
<feature type="compositionally biased region" description="Low complexity" evidence="2">
    <location>
        <begin position="607"/>
        <end position="623"/>
    </location>
</feature>
<gene>
    <name evidence="3" type="ORF">PHET_01830</name>
</gene>
<evidence type="ECO:0000256" key="2">
    <source>
        <dbReference type="SAM" id="MobiDB-lite"/>
    </source>
</evidence>
<keyword evidence="4" id="KW-1185">Reference proteome</keyword>
<evidence type="ECO:0000313" key="3">
    <source>
        <dbReference type="EMBL" id="KAF5404751.1"/>
    </source>
</evidence>
<dbReference type="EMBL" id="LUCH01000597">
    <property type="protein sequence ID" value="KAF5404751.1"/>
    <property type="molecule type" value="Genomic_DNA"/>
</dbReference>
<feature type="region of interest" description="Disordered" evidence="2">
    <location>
        <begin position="310"/>
        <end position="330"/>
    </location>
</feature>
<organism evidence="3 4">
    <name type="scientific">Paragonimus heterotremus</name>
    <dbReference type="NCBI Taxonomy" id="100268"/>
    <lineage>
        <taxon>Eukaryota</taxon>
        <taxon>Metazoa</taxon>
        <taxon>Spiralia</taxon>
        <taxon>Lophotrochozoa</taxon>
        <taxon>Platyhelminthes</taxon>
        <taxon>Trematoda</taxon>
        <taxon>Digenea</taxon>
        <taxon>Plagiorchiida</taxon>
        <taxon>Troglotremata</taxon>
        <taxon>Troglotrematidae</taxon>
        <taxon>Paragonimus</taxon>
    </lineage>
</organism>
<feature type="region of interest" description="Disordered" evidence="2">
    <location>
        <begin position="110"/>
        <end position="139"/>
    </location>
</feature>
<feature type="region of interest" description="Disordered" evidence="2">
    <location>
        <begin position="698"/>
        <end position="752"/>
    </location>
</feature>
<dbReference type="Proteomes" id="UP000748531">
    <property type="component" value="Unassembled WGS sequence"/>
</dbReference>
<accession>A0A8J4WK92</accession>
<feature type="compositionally biased region" description="Basic and acidic residues" evidence="2">
    <location>
        <begin position="386"/>
        <end position="396"/>
    </location>
</feature>
<keyword evidence="1" id="KW-0175">Coiled coil</keyword>
<feature type="region of interest" description="Disordered" evidence="2">
    <location>
        <begin position="382"/>
        <end position="413"/>
    </location>
</feature>
<feature type="region of interest" description="Disordered" evidence="2">
    <location>
        <begin position="557"/>
        <end position="676"/>
    </location>
</feature>
<feature type="compositionally biased region" description="Polar residues" evidence="2">
    <location>
        <begin position="593"/>
        <end position="603"/>
    </location>
</feature>
<feature type="coiled-coil region" evidence="1">
    <location>
        <begin position="347"/>
        <end position="381"/>
    </location>
</feature>
<feature type="compositionally biased region" description="Polar residues" evidence="2">
    <location>
        <begin position="116"/>
        <end position="127"/>
    </location>
</feature>
<protein>
    <submittedName>
        <fullName evidence="3">Uncharacterized protein</fullName>
    </submittedName>
</protein>
<feature type="coiled-coil region" evidence="1">
    <location>
        <begin position="882"/>
        <end position="919"/>
    </location>
</feature>
<dbReference type="OrthoDB" id="6265323at2759"/>
<reference evidence="3" key="1">
    <citation type="submission" date="2019-05" db="EMBL/GenBank/DDBJ databases">
        <title>Annotation for the trematode Paragonimus heterotremus.</title>
        <authorList>
            <person name="Choi Y.-J."/>
        </authorList>
    </citation>
    <scope>NUCLEOTIDE SEQUENCE</scope>
    <source>
        <strain evidence="3">LC</strain>
    </source>
</reference>
<comment type="caution">
    <text evidence="3">The sequence shown here is derived from an EMBL/GenBank/DDBJ whole genome shotgun (WGS) entry which is preliminary data.</text>
</comment>
<proteinExistence type="predicted"/>
<name>A0A8J4WK92_9TREM</name>
<evidence type="ECO:0000313" key="4">
    <source>
        <dbReference type="Proteomes" id="UP000748531"/>
    </source>
</evidence>
<feature type="region of interest" description="Disordered" evidence="2">
    <location>
        <begin position="285"/>
        <end position="304"/>
    </location>
</feature>
<feature type="compositionally biased region" description="Polar residues" evidence="2">
    <location>
        <begin position="397"/>
        <end position="410"/>
    </location>
</feature>